<evidence type="ECO:0000313" key="3">
    <source>
        <dbReference type="EMBL" id="MFD2311584.1"/>
    </source>
</evidence>
<dbReference type="Proteomes" id="UP001597425">
    <property type="component" value="Unassembled WGS sequence"/>
</dbReference>
<protein>
    <submittedName>
        <fullName evidence="3">Uncharacterized protein</fullName>
    </submittedName>
</protein>
<proteinExistence type="predicted"/>
<dbReference type="Gene3D" id="1.10.530.40">
    <property type="match status" value="1"/>
</dbReference>
<dbReference type="SUPFAM" id="SSF53955">
    <property type="entry name" value="Lysozyme-like"/>
    <property type="match status" value="1"/>
</dbReference>
<evidence type="ECO:0000256" key="2">
    <source>
        <dbReference type="ARBA" id="ARBA00022638"/>
    </source>
</evidence>
<keyword evidence="1" id="KW-0929">Antimicrobial</keyword>
<name>A0ABW5EEP4_9GAMM</name>
<dbReference type="EMBL" id="JBHUJD010000020">
    <property type="protein sequence ID" value="MFD2311584.1"/>
    <property type="molecule type" value="Genomic_DNA"/>
</dbReference>
<reference evidence="4" key="1">
    <citation type="journal article" date="2019" name="Int. J. Syst. Evol. Microbiol.">
        <title>The Global Catalogue of Microorganisms (GCM) 10K type strain sequencing project: providing services to taxonomists for standard genome sequencing and annotation.</title>
        <authorList>
            <consortium name="The Broad Institute Genomics Platform"/>
            <consortium name="The Broad Institute Genome Sequencing Center for Infectious Disease"/>
            <person name="Wu L."/>
            <person name="Ma J."/>
        </authorList>
    </citation>
    <scope>NUCLEOTIDE SEQUENCE [LARGE SCALE GENOMIC DNA]</scope>
    <source>
        <strain evidence="4">KCTC 12848</strain>
    </source>
</reference>
<accession>A0ABW5EEP4</accession>
<gene>
    <name evidence="3" type="ORF">ACFSKX_14240</name>
</gene>
<evidence type="ECO:0000313" key="4">
    <source>
        <dbReference type="Proteomes" id="UP001597425"/>
    </source>
</evidence>
<evidence type="ECO:0000256" key="1">
    <source>
        <dbReference type="ARBA" id="ARBA00022529"/>
    </source>
</evidence>
<sequence>MPLNPTVKTTVSRKLEEYEGRYNHLYLDTKGKVTVGIGHMIPNRVAIAPITMYNTNNGQPSTSATLAKKQTEYDRILKQKRNYRAGWYKQFCTLMMKDVDIDIQRDKHIKSLLQ</sequence>
<comment type="caution">
    <text evidence="3">The sequence shown here is derived from an EMBL/GenBank/DDBJ whole genome shotgun (WGS) entry which is preliminary data.</text>
</comment>
<organism evidence="3 4">
    <name type="scientific">Microbulbifer halophilus</name>
    <dbReference type="NCBI Taxonomy" id="453963"/>
    <lineage>
        <taxon>Bacteria</taxon>
        <taxon>Pseudomonadati</taxon>
        <taxon>Pseudomonadota</taxon>
        <taxon>Gammaproteobacteria</taxon>
        <taxon>Cellvibrionales</taxon>
        <taxon>Microbulbiferaceae</taxon>
        <taxon>Microbulbifer</taxon>
    </lineage>
</organism>
<keyword evidence="2" id="KW-0081">Bacteriolytic enzyme</keyword>
<keyword evidence="4" id="KW-1185">Reference proteome</keyword>
<dbReference type="InterPro" id="IPR023346">
    <property type="entry name" value="Lysozyme-like_dom_sf"/>
</dbReference>
<dbReference type="RefSeq" id="WP_265723370.1">
    <property type="nucleotide sequence ID" value="NZ_JAPIVK010000048.1"/>
</dbReference>
<dbReference type="InterPro" id="IPR023347">
    <property type="entry name" value="Lysozyme_dom_sf"/>
</dbReference>